<sequence length="51" mass="5737">MKMEPPTIPLIEILICVIFTSVVVCLSYGIIVEQEVPLDTVDKKKEVIHVI</sequence>
<keyword evidence="1" id="KW-0472">Membrane</keyword>
<evidence type="ECO:0000313" key="2">
    <source>
        <dbReference type="EMBL" id="MCQ9209105.1"/>
    </source>
</evidence>
<dbReference type="Proteomes" id="UP001059480">
    <property type="component" value="Unassembled WGS sequence"/>
</dbReference>
<keyword evidence="3" id="KW-1185">Reference proteome</keyword>
<name>A0ABT1WM03_9LACT</name>
<dbReference type="RefSeq" id="WP_256944215.1">
    <property type="nucleotide sequence ID" value="NZ_JANHNZ010000001.1"/>
</dbReference>
<evidence type="ECO:0000313" key="3">
    <source>
        <dbReference type="Proteomes" id="UP001059480"/>
    </source>
</evidence>
<protein>
    <submittedName>
        <fullName evidence="2">Uncharacterized protein</fullName>
    </submittedName>
</protein>
<reference evidence="2" key="2">
    <citation type="journal article" date="2023" name="Curr. Microbiol.">
        <title>Granulicatella seriolae sp. nov., a Novel Facultative Anaerobe Isolated from Yellowtail Marine Fish.</title>
        <authorList>
            <person name="Lee M."/>
            <person name="Choi Y.J."/>
            <person name="Farooq A."/>
            <person name="Jeong J.B."/>
            <person name="Jung M.Y."/>
        </authorList>
    </citation>
    <scope>NUCLEOTIDE SEQUENCE</scope>
    <source>
        <strain evidence="2">S8</strain>
    </source>
</reference>
<keyword evidence="1" id="KW-1133">Transmembrane helix</keyword>
<feature type="transmembrane region" description="Helical" evidence="1">
    <location>
        <begin position="7"/>
        <end position="31"/>
    </location>
</feature>
<comment type="caution">
    <text evidence="2">The sequence shown here is derived from an EMBL/GenBank/DDBJ whole genome shotgun (WGS) entry which is preliminary data.</text>
</comment>
<dbReference type="EMBL" id="JANHNZ010000001">
    <property type="protein sequence ID" value="MCQ9209105.1"/>
    <property type="molecule type" value="Genomic_DNA"/>
</dbReference>
<gene>
    <name evidence="2" type="ORF">NPA36_00795</name>
</gene>
<organism evidence="2 3">
    <name type="scientific">Granulicatella seriolae</name>
    <dbReference type="NCBI Taxonomy" id="2967226"/>
    <lineage>
        <taxon>Bacteria</taxon>
        <taxon>Bacillati</taxon>
        <taxon>Bacillota</taxon>
        <taxon>Bacilli</taxon>
        <taxon>Lactobacillales</taxon>
        <taxon>Carnobacteriaceae</taxon>
        <taxon>Granulicatella</taxon>
    </lineage>
</organism>
<keyword evidence="1" id="KW-0812">Transmembrane</keyword>
<reference evidence="2" key="1">
    <citation type="submission" date="2022-07" db="EMBL/GenBank/DDBJ databases">
        <authorList>
            <person name="Jung M.-Y."/>
            <person name="Lee M."/>
        </authorList>
    </citation>
    <scope>NUCLEOTIDE SEQUENCE</scope>
    <source>
        <strain evidence="2">S8</strain>
    </source>
</reference>
<proteinExistence type="predicted"/>
<accession>A0ABT1WM03</accession>
<reference evidence="2" key="3">
    <citation type="journal article" date="2023" name="Microbiol. Resour. Announc.">
        <title>Draft Genome Sequence of Granulicatella sp. Strain S8, Isolated from a Marine Fish, Seriola quinqueradiata.</title>
        <authorList>
            <person name="Lee M."/>
            <person name="Farooq A."/>
            <person name="Jeong J.B."/>
            <person name="Jung M.Y."/>
        </authorList>
    </citation>
    <scope>NUCLEOTIDE SEQUENCE</scope>
    <source>
        <strain evidence="2">S8</strain>
    </source>
</reference>
<evidence type="ECO:0000256" key="1">
    <source>
        <dbReference type="SAM" id="Phobius"/>
    </source>
</evidence>